<name>A0A0R1QJ90_9LACO</name>
<dbReference type="Pfam" id="PF01070">
    <property type="entry name" value="FMN_dh"/>
    <property type="match status" value="1"/>
</dbReference>
<keyword evidence="3 11" id="KW-0285">Flavoprotein</keyword>
<comment type="catalytic activity">
    <reaction evidence="11">
        <text>isopentenyl diphosphate = dimethylallyl diphosphate</text>
        <dbReference type="Rhea" id="RHEA:23284"/>
        <dbReference type="ChEBI" id="CHEBI:57623"/>
        <dbReference type="ChEBI" id="CHEBI:128769"/>
        <dbReference type="EC" id="5.3.3.2"/>
    </reaction>
</comment>
<dbReference type="GO" id="GO:0070402">
    <property type="term" value="F:NADPH binding"/>
    <property type="evidence" value="ECO:0007669"/>
    <property type="project" value="UniProtKB-UniRule"/>
</dbReference>
<evidence type="ECO:0000256" key="10">
    <source>
        <dbReference type="ARBA" id="ARBA00025810"/>
    </source>
</evidence>
<evidence type="ECO:0000256" key="7">
    <source>
        <dbReference type="ARBA" id="ARBA00022857"/>
    </source>
</evidence>
<keyword evidence="4 11" id="KW-0288">FMN</keyword>
<dbReference type="OrthoDB" id="9795032at2"/>
<evidence type="ECO:0000256" key="5">
    <source>
        <dbReference type="ARBA" id="ARBA00022723"/>
    </source>
</evidence>
<dbReference type="SUPFAM" id="SSF51395">
    <property type="entry name" value="FMN-linked oxidoreductases"/>
    <property type="match status" value="1"/>
</dbReference>
<keyword evidence="7 11" id="KW-0521">NADP</keyword>
<keyword evidence="2 11" id="KW-0963">Cytoplasm</keyword>
<organism evidence="13 14">
    <name type="scientific">Lacticaseibacillus manihotivorans DSM 13343 = JCM 12514</name>
    <dbReference type="NCBI Taxonomy" id="1423769"/>
    <lineage>
        <taxon>Bacteria</taxon>
        <taxon>Bacillati</taxon>
        <taxon>Bacillota</taxon>
        <taxon>Bacilli</taxon>
        <taxon>Lactobacillales</taxon>
        <taxon>Lactobacillaceae</taxon>
        <taxon>Lacticaseibacillus</taxon>
    </lineage>
</organism>
<feature type="binding site" evidence="11">
    <location>
        <position position="154"/>
    </location>
    <ligand>
        <name>Mg(2+)</name>
        <dbReference type="ChEBI" id="CHEBI:18420"/>
    </ligand>
</feature>
<dbReference type="EC" id="5.3.3.2" evidence="11"/>
<feature type="binding site" evidence="11">
    <location>
        <begin position="9"/>
        <end position="10"/>
    </location>
    <ligand>
        <name>substrate</name>
    </ligand>
</feature>
<keyword evidence="6 11" id="KW-0460">Magnesium</keyword>
<dbReference type="Proteomes" id="UP000051790">
    <property type="component" value="Unassembled WGS sequence"/>
</dbReference>
<feature type="binding site" evidence="11">
    <location>
        <begin position="280"/>
        <end position="281"/>
    </location>
    <ligand>
        <name>FMN</name>
        <dbReference type="ChEBI" id="CHEBI:58210"/>
    </ligand>
</feature>
<feature type="binding site" evidence="11">
    <location>
        <position position="214"/>
    </location>
    <ligand>
        <name>FMN</name>
        <dbReference type="ChEBI" id="CHEBI:58210"/>
    </ligand>
</feature>
<dbReference type="InterPro" id="IPR011179">
    <property type="entry name" value="IPdP_isomerase"/>
</dbReference>
<comment type="subcellular location">
    <subcellularLocation>
        <location evidence="11">Cytoplasm</location>
    </subcellularLocation>
</comment>
<feature type="binding site" evidence="11">
    <location>
        <begin position="259"/>
        <end position="261"/>
    </location>
    <ligand>
        <name>FMN</name>
        <dbReference type="ChEBI" id="CHEBI:58210"/>
    </ligand>
</feature>
<evidence type="ECO:0000256" key="3">
    <source>
        <dbReference type="ARBA" id="ARBA00022630"/>
    </source>
</evidence>
<evidence type="ECO:0000256" key="2">
    <source>
        <dbReference type="ARBA" id="ARBA00022490"/>
    </source>
</evidence>
<dbReference type="HAMAP" id="MF_00354">
    <property type="entry name" value="Idi_2"/>
    <property type="match status" value="1"/>
</dbReference>
<dbReference type="AlphaFoldDB" id="A0A0R1QJ90"/>
<feature type="binding site" evidence="11">
    <location>
        <position position="184"/>
    </location>
    <ligand>
        <name>FMN</name>
        <dbReference type="ChEBI" id="CHEBI:58210"/>
    </ligand>
</feature>
<comment type="cofactor">
    <cofactor evidence="1 11">
        <name>FMN</name>
        <dbReference type="ChEBI" id="CHEBI:58210"/>
    </cofactor>
</comment>
<evidence type="ECO:0000256" key="9">
    <source>
        <dbReference type="ARBA" id="ARBA00023235"/>
    </source>
</evidence>
<feature type="binding site" evidence="11">
    <location>
        <begin position="64"/>
        <end position="66"/>
    </location>
    <ligand>
        <name>FMN</name>
        <dbReference type="ChEBI" id="CHEBI:58210"/>
    </ligand>
</feature>
<protein>
    <recommendedName>
        <fullName evidence="11">Isopentenyl-diphosphate delta-isomerase</fullName>
        <shortName evidence="11">IPP isomerase</shortName>
        <ecNumber evidence="11">5.3.3.2</ecNumber>
    </recommendedName>
    <alternativeName>
        <fullName evidence="11">Isopentenyl diphosphate:dimethylallyl diphosphate isomerase</fullName>
    </alternativeName>
    <alternativeName>
        <fullName evidence="11">Isopentenyl pyrophosphate isomerase</fullName>
    </alternativeName>
    <alternativeName>
        <fullName evidence="11">Type 2 isopentenyl diphosphate isomerase</fullName>
        <shortName evidence="11">IDI-2</shortName>
    </alternativeName>
</protein>
<evidence type="ECO:0000313" key="13">
    <source>
        <dbReference type="EMBL" id="KRL42165.1"/>
    </source>
</evidence>
<evidence type="ECO:0000256" key="6">
    <source>
        <dbReference type="ARBA" id="ARBA00022842"/>
    </source>
</evidence>
<dbReference type="PATRIC" id="fig|1423769.4.peg.2166"/>
<proteinExistence type="inferred from homology"/>
<dbReference type="GO" id="GO:0008299">
    <property type="term" value="P:isoprenoid biosynthetic process"/>
    <property type="evidence" value="ECO:0007669"/>
    <property type="project" value="UniProtKB-UniRule"/>
</dbReference>
<evidence type="ECO:0000256" key="1">
    <source>
        <dbReference type="ARBA" id="ARBA00001917"/>
    </source>
</evidence>
<feature type="binding site" evidence="11">
    <location>
        <position position="123"/>
    </location>
    <ligand>
        <name>FMN</name>
        <dbReference type="ChEBI" id="CHEBI:58210"/>
    </ligand>
</feature>
<accession>A0A0R1QJ90</accession>
<dbReference type="Gene3D" id="3.20.20.70">
    <property type="entry name" value="Aldolase class I"/>
    <property type="match status" value="1"/>
</dbReference>
<evidence type="ECO:0000256" key="11">
    <source>
        <dbReference type="HAMAP-Rule" id="MF_00354"/>
    </source>
</evidence>
<gene>
    <name evidence="11" type="primary">fni</name>
    <name evidence="13" type="ORF">FD01_GL002015</name>
</gene>
<keyword evidence="5 11" id="KW-0479">Metal-binding</keyword>
<feature type="domain" description="FMN-dependent dehydrogenase" evidence="12">
    <location>
        <begin position="132"/>
        <end position="323"/>
    </location>
</feature>
<dbReference type="EMBL" id="AZEU01000234">
    <property type="protein sequence ID" value="KRL42165.1"/>
    <property type="molecule type" value="Genomic_DNA"/>
</dbReference>
<comment type="caution">
    <text evidence="11">Lacks conserved residue(s) required for the propagation of feature annotation.</text>
</comment>
<comment type="function">
    <text evidence="11">Involved in the biosynthesis of isoprenoids. Catalyzes the 1,3-allylic rearrangement of the homoallylic substrate isopentenyl (IPP) to its allylic isomer, dimethylallyl diphosphate (DMAPP).</text>
</comment>
<evidence type="ECO:0000256" key="8">
    <source>
        <dbReference type="ARBA" id="ARBA00023229"/>
    </source>
</evidence>
<comment type="cofactor">
    <cofactor evidence="11">
        <name>NADPH</name>
        <dbReference type="ChEBI" id="CHEBI:57783"/>
    </cofactor>
</comment>
<feature type="binding site" evidence="11">
    <location>
        <position position="153"/>
    </location>
    <ligand>
        <name>substrate</name>
    </ligand>
</feature>
<evidence type="ECO:0000256" key="4">
    <source>
        <dbReference type="ARBA" id="ARBA00022643"/>
    </source>
</evidence>
<comment type="cofactor">
    <cofactor evidence="11">
        <name>Mg(2+)</name>
        <dbReference type="ChEBI" id="CHEBI:18420"/>
    </cofactor>
</comment>
<dbReference type="PIRSF" id="PIRSF003314">
    <property type="entry name" value="IPP_isomerase"/>
    <property type="match status" value="1"/>
</dbReference>
<dbReference type="NCBIfam" id="TIGR02151">
    <property type="entry name" value="IPP_isom_2"/>
    <property type="match status" value="1"/>
</dbReference>
<dbReference type="GO" id="GO:0010181">
    <property type="term" value="F:FMN binding"/>
    <property type="evidence" value="ECO:0007669"/>
    <property type="project" value="UniProtKB-UniRule"/>
</dbReference>
<dbReference type="GO" id="GO:0016491">
    <property type="term" value="F:oxidoreductase activity"/>
    <property type="evidence" value="ECO:0007669"/>
    <property type="project" value="InterPro"/>
</dbReference>
<dbReference type="InterPro" id="IPR013785">
    <property type="entry name" value="Aldolase_TIM"/>
</dbReference>
<dbReference type="GO" id="GO:0005737">
    <property type="term" value="C:cytoplasm"/>
    <property type="evidence" value="ECO:0007669"/>
    <property type="project" value="UniProtKB-SubCell"/>
</dbReference>
<dbReference type="InterPro" id="IPR000262">
    <property type="entry name" value="FMN-dep_DH"/>
</dbReference>
<keyword evidence="8 11" id="KW-0414">Isoprene biosynthesis</keyword>
<reference evidence="13 14" key="1">
    <citation type="journal article" date="2015" name="Genome Announc.">
        <title>Expanding the biotechnology potential of lactobacilli through comparative genomics of 213 strains and associated genera.</title>
        <authorList>
            <person name="Sun Z."/>
            <person name="Harris H.M."/>
            <person name="McCann A."/>
            <person name="Guo C."/>
            <person name="Argimon S."/>
            <person name="Zhang W."/>
            <person name="Yang X."/>
            <person name="Jeffery I.B."/>
            <person name="Cooney J.C."/>
            <person name="Kagawa T.F."/>
            <person name="Liu W."/>
            <person name="Song Y."/>
            <person name="Salvetti E."/>
            <person name="Wrobel A."/>
            <person name="Rasinkangas P."/>
            <person name="Parkhill J."/>
            <person name="Rea M.C."/>
            <person name="O'Sullivan O."/>
            <person name="Ritari J."/>
            <person name="Douillard F.P."/>
            <person name="Paul Ross R."/>
            <person name="Yang R."/>
            <person name="Briner A.E."/>
            <person name="Felis G.E."/>
            <person name="de Vos W.M."/>
            <person name="Barrangou R."/>
            <person name="Klaenhammer T.R."/>
            <person name="Caufield P.W."/>
            <person name="Cui Y."/>
            <person name="Zhang H."/>
            <person name="O'Toole P.W."/>
        </authorList>
    </citation>
    <scope>NUCLEOTIDE SEQUENCE [LARGE SCALE GENOMIC DNA]</scope>
    <source>
        <strain evidence="13 14">DSM 13343</strain>
    </source>
</reference>
<keyword evidence="9 11" id="KW-0413">Isomerase</keyword>
<feature type="binding site" evidence="11">
    <location>
        <position position="94"/>
    </location>
    <ligand>
        <name>FMN</name>
        <dbReference type="ChEBI" id="CHEBI:58210"/>
    </ligand>
</feature>
<evidence type="ECO:0000259" key="12">
    <source>
        <dbReference type="Pfam" id="PF01070"/>
    </source>
</evidence>
<dbReference type="PANTHER" id="PTHR43665">
    <property type="entry name" value="ISOPENTENYL-DIPHOSPHATE DELTA-ISOMERASE"/>
    <property type="match status" value="1"/>
</dbReference>
<dbReference type="GO" id="GO:0000287">
    <property type="term" value="F:magnesium ion binding"/>
    <property type="evidence" value="ECO:0007669"/>
    <property type="project" value="UniProtKB-UniRule"/>
</dbReference>
<sequence>MTESIQSHRKDEHLFLAEKFFQPRSAAGFDQVRLIHTPLVKTKVSDIDVTPHVFDWQWPFFINAMTGGSKQTGEYNARLGRLAHALHLPIATGSQSVALREPALAKTFATLRENDPDGFIMANLGAGATWQQAQQAVAMLDANALEIHVNVVQEAVMPEGDRDFDWLDNLADIIAHSAVPVIVKEVGNGMTREAITQIEHLGAQYIDLGGRGGTNFAQIENARTKDPSVLADLAGFGQSTVESLLEAQNVQAKLFATGGVRSVFDVIKALRLGASAVGVAGLVLHWLIKLGDEQTQAKLESWQQELPILMAMLGAHNFDELKQVPVVYSPELVNYAEQRQLKLR</sequence>
<dbReference type="PANTHER" id="PTHR43665:SF1">
    <property type="entry name" value="ISOPENTENYL-DIPHOSPHATE DELTA-ISOMERASE"/>
    <property type="match status" value="1"/>
</dbReference>
<keyword evidence="14" id="KW-1185">Reference proteome</keyword>
<comment type="caution">
    <text evidence="13">The sequence shown here is derived from an EMBL/GenBank/DDBJ whole genome shotgun (WGS) entry which is preliminary data.</text>
</comment>
<comment type="similarity">
    <text evidence="11">Belongs to the IPP isomerase type 2 family.</text>
</comment>
<evidence type="ECO:0000313" key="14">
    <source>
        <dbReference type="Proteomes" id="UP000051790"/>
    </source>
</evidence>
<comment type="subunit">
    <text evidence="10 11">Homooctamer. Dimer of tetramers.</text>
</comment>
<dbReference type="CDD" id="cd02811">
    <property type="entry name" value="IDI-2_FMN"/>
    <property type="match status" value="1"/>
</dbReference>
<dbReference type="GO" id="GO:0004452">
    <property type="term" value="F:isopentenyl-diphosphate delta-isomerase activity"/>
    <property type="evidence" value="ECO:0007669"/>
    <property type="project" value="UniProtKB-UniRule"/>
</dbReference>
<dbReference type="RefSeq" id="WP_054716106.1">
    <property type="nucleotide sequence ID" value="NZ_AZEU01000234.1"/>
</dbReference>